<feature type="region of interest" description="Disordered" evidence="3">
    <location>
        <begin position="567"/>
        <end position="737"/>
    </location>
</feature>
<evidence type="ECO:0000256" key="1">
    <source>
        <dbReference type="ARBA" id="ARBA00004496"/>
    </source>
</evidence>
<evidence type="ECO:0000313" key="6">
    <source>
        <dbReference type="Proteomes" id="UP001166286"/>
    </source>
</evidence>
<dbReference type="EMBL" id="JAFEKC020000006">
    <property type="protein sequence ID" value="KAK0514101.1"/>
    <property type="molecule type" value="Genomic_DNA"/>
</dbReference>
<comment type="caution">
    <text evidence="5">The sequence shown here is derived from an EMBL/GenBank/DDBJ whole genome shotgun (WGS) entry which is preliminary data.</text>
</comment>
<proteinExistence type="predicted"/>
<feature type="compositionally biased region" description="Polar residues" evidence="3">
    <location>
        <begin position="32"/>
        <end position="51"/>
    </location>
</feature>
<gene>
    <name evidence="5" type="ORF">JMJ35_003823</name>
</gene>
<feature type="compositionally biased region" description="Low complexity" evidence="3">
    <location>
        <begin position="516"/>
        <end position="538"/>
    </location>
</feature>
<feature type="region of interest" description="Disordered" evidence="3">
    <location>
        <begin position="259"/>
        <end position="551"/>
    </location>
</feature>
<feature type="compositionally biased region" description="Polar residues" evidence="3">
    <location>
        <begin position="581"/>
        <end position="644"/>
    </location>
</feature>
<feature type="compositionally biased region" description="Polar residues" evidence="3">
    <location>
        <begin position="295"/>
        <end position="304"/>
    </location>
</feature>
<feature type="compositionally biased region" description="Low complexity" evidence="3">
    <location>
        <begin position="61"/>
        <end position="76"/>
    </location>
</feature>
<keyword evidence="2" id="KW-0963">Cytoplasm</keyword>
<feature type="region of interest" description="Disordered" evidence="3">
    <location>
        <begin position="174"/>
        <end position="244"/>
    </location>
</feature>
<feature type="compositionally biased region" description="Basic residues" evidence="3">
    <location>
        <begin position="404"/>
        <end position="413"/>
    </location>
</feature>
<feature type="compositionally biased region" description="Basic and acidic residues" evidence="3">
    <location>
        <begin position="775"/>
        <end position="793"/>
    </location>
</feature>
<evidence type="ECO:0000313" key="5">
    <source>
        <dbReference type="EMBL" id="KAK0514101.1"/>
    </source>
</evidence>
<evidence type="ECO:0000256" key="3">
    <source>
        <dbReference type="SAM" id="MobiDB-lite"/>
    </source>
</evidence>
<feature type="compositionally biased region" description="Low complexity" evidence="3">
    <location>
        <begin position="352"/>
        <end position="362"/>
    </location>
</feature>
<feature type="compositionally biased region" description="Basic and acidic residues" evidence="3">
    <location>
        <begin position="375"/>
        <end position="403"/>
    </location>
</feature>
<dbReference type="GO" id="GO:0005815">
    <property type="term" value="C:microtubule organizing center"/>
    <property type="evidence" value="ECO:0007669"/>
    <property type="project" value="InterPro"/>
</dbReference>
<feature type="compositionally biased region" description="Polar residues" evidence="3">
    <location>
        <begin position="668"/>
        <end position="706"/>
    </location>
</feature>
<sequence length="822" mass="89935">MASAENSRRASYVNSGSILLKDMLREKKAQMHRQTSGQRNGLDNRNIQSSPIAPVSRRDTSSSSTRRSSGMRSGSGPKEMGVREMEEHVSQIKNQNFDLKLELFHLRQRNEQLEAALAKVPELEADNKELQSINDELLLELEKRDVAIQEAVELICERERQIEEMGEAETYFLRKAKPQEQDIAPQGDSSELKERDSRPQLRAENADAEGQAQVGLSPSRAHASSPTPSKASRRVPSFIQEPKKSTKMLRSLYLDDGSQVHADRSSGSFARPGSLYSGEEDDDDHMLNSPRLSVLSESGFSSIYGNRERSSSPPQDHAGHVEEHSHYDNEPLRTDQREARLQKWLVERDRPTTPAQQTQTAPFSSIGQVLGDVPDISKAREPRSIPHDEQKHRVERNTDETLKKNHRTHHRKPSSPTFGGPMFGGSILPPTPDTLSTTTTAASSSTPSIVTEKSLLDGAPYRTRGFPASVSDGRPHTSGSSVASTFGTALVYTQVARSNHSGEEQGSPHSTQRNVSRGSHSQSSSRALPPRSSSSLSATPPVRPSLTTSATDTTFYVDGYSPAHVARTLSYPSPGGRTRHPANQQSPVSSKDSNPQSERTPTASTRNWTSTSSGAGTPSRLTRNMHQRSPTATRDLSSPTPTADSRSEASPSPQRSSSLRSKMAKVSLTPSKSAHQSIASRLFRRTNSQSTQNPASNQISIQTNTPSRPPIAHARLPRPSSLYASSPINVRPGTSGNDQVAAAKGSLLPLHIRRHSAALDHGADIWGKEKFDITHQERDTASRQTTRTEESKKWAIGRSASSKIREGFGFKRAVSTSAAQVV</sequence>
<feature type="domain" description="Centrosomin N-terminal motif 1" evidence="4">
    <location>
        <begin position="82"/>
        <end position="151"/>
    </location>
</feature>
<feature type="region of interest" description="Disordered" evidence="3">
    <location>
        <begin position="775"/>
        <end position="796"/>
    </location>
</feature>
<evidence type="ECO:0000259" key="4">
    <source>
        <dbReference type="Pfam" id="PF07989"/>
    </source>
</evidence>
<feature type="compositionally biased region" description="Polar residues" evidence="3">
    <location>
        <begin position="477"/>
        <end position="487"/>
    </location>
</feature>
<dbReference type="Pfam" id="PF07989">
    <property type="entry name" value="Cnn_1N"/>
    <property type="match status" value="1"/>
</dbReference>
<reference evidence="5" key="1">
    <citation type="submission" date="2023-03" db="EMBL/GenBank/DDBJ databases">
        <title>Complete genome of Cladonia borealis.</title>
        <authorList>
            <person name="Park H."/>
        </authorList>
    </citation>
    <scope>NUCLEOTIDE SEQUENCE</scope>
    <source>
        <strain evidence="5">ANT050790</strain>
    </source>
</reference>
<comment type="subcellular location">
    <subcellularLocation>
        <location evidence="1">Cytoplasm</location>
    </subcellularLocation>
</comment>
<feature type="compositionally biased region" description="Low complexity" evidence="3">
    <location>
        <begin position="648"/>
        <end position="661"/>
    </location>
</feature>
<feature type="compositionally biased region" description="Polar residues" evidence="3">
    <location>
        <begin position="722"/>
        <end position="737"/>
    </location>
</feature>
<dbReference type="InterPro" id="IPR012943">
    <property type="entry name" value="Cnn_1N"/>
</dbReference>
<feature type="compositionally biased region" description="Low complexity" evidence="3">
    <location>
        <begin position="433"/>
        <end position="449"/>
    </location>
</feature>
<feature type="compositionally biased region" description="Basic and acidic residues" evidence="3">
    <location>
        <begin position="317"/>
        <end position="351"/>
    </location>
</feature>
<feature type="compositionally biased region" description="Basic and acidic residues" evidence="3">
    <location>
        <begin position="190"/>
        <end position="205"/>
    </location>
</feature>
<evidence type="ECO:0000256" key="2">
    <source>
        <dbReference type="ARBA" id="ARBA00022490"/>
    </source>
</evidence>
<name>A0AA39R605_9LECA</name>
<dbReference type="GO" id="GO:0005737">
    <property type="term" value="C:cytoplasm"/>
    <property type="evidence" value="ECO:0007669"/>
    <property type="project" value="UniProtKB-SubCell"/>
</dbReference>
<protein>
    <recommendedName>
        <fullName evidence="4">Centrosomin N-terminal motif 1 domain-containing protein</fullName>
    </recommendedName>
</protein>
<feature type="region of interest" description="Disordered" evidence="3">
    <location>
        <begin position="23"/>
        <end position="87"/>
    </location>
</feature>
<keyword evidence="6" id="KW-1185">Reference proteome</keyword>
<dbReference type="AlphaFoldDB" id="A0AA39R605"/>
<organism evidence="5 6">
    <name type="scientific">Cladonia borealis</name>
    <dbReference type="NCBI Taxonomy" id="184061"/>
    <lineage>
        <taxon>Eukaryota</taxon>
        <taxon>Fungi</taxon>
        <taxon>Dikarya</taxon>
        <taxon>Ascomycota</taxon>
        <taxon>Pezizomycotina</taxon>
        <taxon>Lecanoromycetes</taxon>
        <taxon>OSLEUM clade</taxon>
        <taxon>Lecanoromycetidae</taxon>
        <taxon>Lecanorales</taxon>
        <taxon>Lecanorineae</taxon>
        <taxon>Cladoniaceae</taxon>
        <taxon>Cladonia</taxon>
    </lineage>
</organism>
<dbReference type="Proteomes" id="UP001166286">
    <property type="component" value="Unassembled WGS sequence"/>
</dbReference>
<accession>A0AA39R605</accession>